<organism evidence="1">
    <name type="scientific">marine metagenome</name>
    <dbReference type="NCBI Taxonomy" id="408172"/>
    <lineage>
        <taxon>unclassified sequences</taxon>
        <taxon>metagenomes</taxon>
        <taxon>ecological metagenomes</taxon>
    </lineage>
</organism>
<protein>
    <submittedName>
        <fullName evidence="1">Uncharacterized protein</fullName>
    </submittedName>
</protein>
<dbReference type="EMBL" id="UINC01020365">
    <property type="protein sequence ID" value="SVA85592.1"/>
    <property type="molecule type" value="Genomic_DNA"/>
</dbReference>
<evidence type="ECO:0000313" key="1">
    <source>
        <dbReference type="EMBL" id="SVA85592.1"/>
    </source>
</evidence>
<dbReference type="AlphaFoldDB" id="A0A381Z9P7"/>
<accession>A0A381Z9P7</accession>
<sequence>MMRFINWTVHKLKVMKLKLLFSGKKL</sequence>
<name>A0A381Z9P7_9ZZZZ</name>
<proteinExistence type="predicted"/>
<reference evidence="1" key="1">
    <citation type="submission" date="2018-05" db="EMBL/GenBank/DDBJ databases">
        <authorList>
            <person name="Lanie J.A."/>
            <person name="Ng W.-L."/>
            <person name="Kazmierczak K.M."/>
            <person name="Andrzejewski T.M."/>
            <person name="Davidsen T.M."/>
            <person name="Wayne K.J."/>
            <person name="Tettelin H."/>
            <person name="Glass J.I."/>
            <person name="Rusch D."/>
            <person name="Podicherti R."/>
            <person name="Tsui H.-C.T."/>
            <person name="Winkler M.E."/>
        </authorList>
    </citation>
    <scope>NUCLEOTIDE SEQUENCE</scope>
</reference>
<gene>
    <name evidence="1" type="ORF">METZ01_LOCUS138446</name>
</gene>